<keyword evidence="2" id="KW-1185">Reference proteome</keyword>
<evidence type="ECO:0000313" key="1">
    <source>
        <dbReference type="EMBL" id="GGF51822.1"/>
    </source>
</evidence>
<name>A0A917BPB5_9ACTN</name>
<evidence type="ECO:0000313" key="2">
    <source>
        <dbReference type="Proteomes" id="UP000649179"/>
    </source>
</evidence>
<reference evidence="1" key="1">
    <citation type="journal article" date="2014" name="Int. J. Syst. Evol. Microbiol.">
        <title>Complete genome sequence of Corynebacterium casei LMG S-19264T (=DSM 44701T), isolated from a smear-ripened cheese.</title>
        <authorList>
            <consortium name="US DOE Joint Genome Institute (JGI-PGF)"/>
            <person name="Walter F."/>
            <person name="Albersmeier A."/>
            <person name="Kalinowski J."/>
            <person name="Ruckert C."/>
        </authorList>
    </citation>
    <scope>NUCLEOTIDE SEQUENCE</scope>
    <source>
        <strain evidence="1">CGMCC 1.16067</strain>
    </source>
</reference>
<dbReference type="AlphaFoldDB" id="A0A917BPB5"/>
<proteinExistence type="predicted"/>
<accession>A0A917BPB5</accession>
<dbReference type="SUPFAM" id="SSF53756">
    <property type="entry name" value="UDP-Glycosyltransferase/glycogen phosphorylase"/>
    <property type="match status" value="1"/>
</dbReference>
<protein>
    <recommendedName>
        <fullName evidence="3">Glycosyltransferase family 1 protein</fullName>
    </recommendedName>
</protein>
<dbReference type="RefSeq" id="WP_188780272.1">
    <property type="nucleotide sequence ID" value="NZ_BMKQ01000001.1"/>
</dbReference>
<comment type="caution">
    <text evidence="1">The sequence shown here is derived from an EMBL/GenBank/DDBJ whole genome shotgun (WGS) entry which is preliminary data.</text>
</comment>
<dbReference type="Gene3D" id="3.40.50.2000">
    <property type="entry name" value="Glycogen Phosphorylase B"/>
    <property type="match status" value="1"/>
</dbReference>
<dbReference type="EMBL" id="BMKQ01000001">
    <property type="protein sequence ID" value="GGF51822.1"/>
    <property type="molecule type" value="Genomic_DNA"/>
</dbReference>
<evidence type="ECO:0008006" key="3">
    <source>
        <dbReference type="Google" id="ProtNLM"/>
    </source>
</evidence>
<reference evidence="1" key="2">
    <citation type="submission" date="2020-09" db="EMBL/GenBank/DDBJ databases">
        <authorList>
            <person name="Sun Q."/>
            <person name="Zhou Y."/>
        </authorList>
    </citation>
    <scope>NUCLEOTIDE SEQUENCE</scope>
    <source>
        <strain evidence="1">CGMCC 1.16067</strain>
    </source>
</reference>
<gene>
    <name evidence="1" type="ORF">GCM10011519_27310</name>
</gene>
<dbReference type="Proteomes" id="UP000649179">
    <property type="component" value="Unassembled WGS sequence"/>
</dbReference>
<sequence>MILVLAPDIAEPSGGIKVMYDVVDRLNDAGREAAVWHGREGFAASWFPHRTRIVHGLRRELATGDVLLVPEAGGPRHRHLTGDAKVVMLNQGHHFTFGGVDPGTRFDEPYPGWPNAVAAVATSRAIETFLRRLVPVHFPVHHVPLHVDAARFAPGPKERRVAVTTARRPWDVAALSELLRRSGALDDGWQVDLLHGLDRDAMAAALARAAVFVSTAERDGFGLPGAEAVLSGCLVVGFTGDGAREYLDPAWSVPLGDTDLVALHDAVVAACRLFDDDHDEWARRTTAGREHVARTYTAAAMSAALEDAFARLDAEGSPARQPAPALVEHFAAHAPGESAWDRSWVAWRSAARQTLDAWRTRG</sequence>
<organism evidence="1 2">
    <name type="scientific">Marmoricola endophyticus</name>
    <dbReference type="NCBI Taxonomy" id="2040280"/>
    <lineage>
        <taxon>Bacteria</taxon>
        <taxon>Bacillati</taxon>
        <taxon>Actinomycetota</taxon>
        <taxon>Actinomycetes</taxon>
        <taxon>Propionibacteriales</taxon>
        <taxon>Nocardioidaceae</taxon>
        <taxon>Marmoricola</taxon>
    </lineage>
</organism>